<keyword evidence="4" id="KW-1185">Reference proteome</keyword>
<dbReference type="PANTHER" id="PTHR10492:SF57">
    <property type="entry name" value="ATP-DEPENDENT DNA HELICASE"/>
    <property type="match status" value="1"/>
</dbReference>
<evidence type="ECO:0000256" key="1">
    <source>
        <dbReference type="RuleBase" id="RU363044"/>
    </source>
</evidence>
<comment type="cofactor">
    <cofactor evidence="1">
        <name>Mg(2+)</name>
        <dbReference type="ChEBI" id="CHEBI:18420"/>
    </cofactor>
</comment>
<keyword evidence="1" id="KW-0347">Helicase</keyword>
<dbReference type="Pfam" id="PF05970">
    <property type="entry name" value="PIF1"/>
    <property type="match status" value="1"/>
</dbReference>
<comment type="similarity">
    <text evidence="1">Belongs to the helicase family.</text>
</comment>
<dbReference type="EC" id="5.6.2.3" evidence="1"/>
<dbReference type="STRING" id="151549.A0A4C1TF01"/>
<proteinExistence type="inferred from homology"/>
<comment type="caution">
    <text evidence="3">The sequence shown here is derived from an EMBL/GenBank/DDBJ whole genome shotgun (WGS) entry which is preliminary data.</text>
</comment>
<accession>A0A4C1TF01</accession>
<keyword evidence="1" id="KW-0234">DNA repair</keyword>
<dbReference type="GO" id="GO:0005524">
    <property type="term" value="F:ATP binding"/>
    <property type="evidence" value="ECO:0007669"/>
    <property type="project" value="UniProtKB-KW"/>
</dbReference>
<keyword evidence="1" id="KW-0233">DNA recombination</keyword>
<keyword evidence="1" id="KW-0227">DNA damage</keyword>
<dbReference type="GO" id="GO:0000723">
    <property type="term" value="P:telomere maintenance"/>
    <property type="evidence" value="ECO:0007669"/>
    <property type="project" value="InterPro"/>
</dbReference>
<dbReference type="GO" id="GO:0016887">
    <property type="term" value="F:ATP hydrolysis activity"/>
    <property type="evidence" value="ECO:0007669"/>
    <property type="project" value="RHEA"/>
</dbReference>
<keyword evidence="1" id="KW-0547">Nucleotide-binding</keyword>
<organism evidence="3 4">
    <name type="scientific">Eumeta variegata</name>
    <name type="common">Bagworm moth</name>
    <name type="synonym">Eumeta japonica</name>
    <dbReference type="NCBI Taxonomy" id="151549"/>
    <lineage>
        <taxon>Eukaryota</taxon>
        <taxon>Metazoa</taxon>
        <taxon>Ecdysozoa</taxon>
        <taxon>Arthropoda</taxon>
        <taxon>Hexapoda</taxon>
        <taxon>Insecta</taxon>
        <taxon>Pterygota</taxon>
        <taxon>Neoptera</taxon>
        <taxon>Endopterygota</taxon>
        <taxon>Lepidoptera</taxon>
        <taxon>Glossata</taxon>
        <taxon>Ditrysia</taxon>
        <taxon>Tineoidea</taxon>
        <taxon>Psychidae</taxon>
        <taxon>Oiketicinae</taxon>
        <taxon>Eumeta</taxon>
    </lineage>
</organism>
<keyword evidence="1" id="KW-0378">Hydrolase</keyword>
<dbReference type="GO" id="GO:0043139">
    <property type="term" value="F:5'-3' DNA helicase activity"/>
    <property type="evidence" value="ECO:0007669"/>
    <property type="project" value="UniProtKB-EC"/>
</dbReference>
<keyword evidence="1" id="KW-0067">ATP-binding</keyword>
<evidence type="ECO:0000259" key="2">
    <source>
        <dbReference type="Pfam" id="PF05970"/>
    </source>
</evidence>
<gene>
    <name evidence="3" type="ORF">EVAR_10321_1</name>
</gene>
<dbReference type="OrthoDB" id="6753017at2759"/>
<name>A0A4C1TF01_EUMVA</name>
<dbReference type="EMBL" id="BGZK01000052">
    <property type="protein sequence ID" value="GBP12675.1"/>
    <property type="molecule type" value="Genomic_DNA"/>
</dbReference>
<reference evidence="3 4" key="1">
    <citation type="journal article" date="2019" name="Commun. Biol.">
        <title>The bagworm genome reveals a unique fibroin gene that provides high tensile strength.</title>
        <authorList>
            <person name="Kono N."/>
            <person name="Nakamura H."/>
            <person name="Ohtoshi R."/>
            <person name="Tomita M."/>
            <person name="Numata K."/>
            <person name="Arakawa K."/>
        </authorList>
    </citation>
    <scope>NUCLEOTIDE SEQUENCE [LARGE SCALE GENOMIC DNA]</scope>
</reference>
<sequence length="263" mass="29208">MARCDLEQTLMRILKTGAQSATHGRSVTDSVLSRFIQGMPYAYDIMDQFESFTNSRCTPDQHVDITSTHQKKDKQDIQSFKIWLTEHGLFDERHNKLMSLSTGLVGDSTVDCHKAVEKGLLTDEIKQAGERIMLKLFGADCDSIDQCRVDKFSVCITKSKTVNLVTLPPTVAATHQHCLRVYYQVQTWLDQNIAFDAIIKCVKNKKGSLFLLDAPGGIGKTFLTHLLLAKVRQSGRKARAIASGIATTLLNGGKTAQSTFELP</sequence>
<dbReference type="AlphaFoldDB" id="A0A4C1TF01"/>
<dbReference type="InterPro" id="IPR010285">
    <property type="entry name" value="DNA_helicase_pif1-like_DEAD"/>
</dbReference>
<dbReference type="Gene3D" id="3.40.50.300">
    <property type="entry name" value="P-loop containing nucleotide triphosphate hydrolases"/>
    <property type="match status" value="1"/>
</dbReference>
<protein>
    <recommendedName>
        <fullName evidence="1">ATP-dependent DNA helicase</fullName>
        <ecNumber evidence="1">5.6.2.3</ecNumber>
    </recommendedName>
</protein>
<dbReference type="InterPro" id="IPR027417">
    <property type="entry name" value="P-loop_NTPase"/>
</dbReference>
<dbReference type="Proteomes" id="UP000299102">
    <property type="component" value="Unassembled WGS sequence"/>
</dbReference>
<comment type="catalytic activity">
    <reaction evidence="1">
        <text>ATP + H2O = ADP + phosphate + H(+)</text>
        <dbReference type="Rhea" id="RHEA:13065"/>
        <dbReference type="ChEBI" id="CHEBI:15377"/>
        <dbReference type="ChEBI" id="CHEBI:15378"/>
        <dbReference type="ChEBI" id="CHEBI:30616"/>
        <dbReference type="ChEBI" id="CHEBI:43474"/>
        <dbReference type="ChEBI" id="CHEBI:456216"/>
        <dbReference type="EC" id="5.6.2.3"/>
    </reaction>
</comment>
<evidence type="ECO:0000313" key="4">
    <source>
        <dbReference type="Proteomes" id="UP000299102"/>
    </source>
</evidence>
<dbReference type="GO" id="GO:0006310">
    <property type="term" value="P:DNA recombination"/>
    <property type="evidence" value="ECO:0007669"/>
    <property type="project" value="UniProtKB-KW"/>
</dbReference>
<dbReference type="GO" id="GO:0006281">
    <property type="term" value="P:DNA repair"/>
    <property type="evidence" value="ECO:0007669"/>
    <property type="project" value="UniProtKB-KW"/>
</dbReference>
<dbReference type="PANTHER" id="PTHR10492">
    <property type="match status" value="1"/>
</dbReference>
<evidence type="ECO:0000313" key="3">
    <source>
        <dbReference type="EMBL" id="GBP12675.1"/>
    </source>
</evidence>
<feature type="domain" description="DNA helicase Pif1-like DEAD-box helicase" evidence="2">
    <location>
        <begin position="190"/>
        <end position="263"/>
    </location>
</feature>